<feature type="transmembrane region" description="Helical" evidence="1">
    <location>
        <begin position="152"/>
        <end position="172"/>
    </location>
</feature>
<dbReference type="RefSeq" id="WP_035421170.1">
    <property type="nucleotide sequence ID" value="NZ_ALXG01000002.1"/>
</dbReference>
<feature type="transmembrane region" description="Helical" evidence="1">
    <location>
        <begin position="35"/>
        <end position="56"/>
    </location>
</feature>
<proteinExistence type="predicted"/>
<keyword evidence="1" id="KW-0812">Transmembrane</keyword>
<dbReference type="Proteomes" id="UP000019474">
    <property type="component" value="Unassembled WGS sequence"/>
</dbReference>
<evidence type="ECO:0000313" key="2">
    <source>
        <dbReference type="EMBL" id="ETO41051.1"/>
    </source>
</evidence>
<keyword evidence="1" id="KW-1133">Transmembrane helix</keyword>
<gene>
    <name evidence="2" type="ORF">B808_12</name>
</gene>
<dbReference type="EMBL" id="ALXG01000002">
    <property type="protein sequence ID" value="ETO41051.1"/>
    <property type="molecule type" value="Genomic_DNA"/>
</dbReference>
<feature type="transmembrane region" description="Helical" evidence="1">
    <location>
        <begin position="93"/>
        <end position="116"/>
    </location>
</feature>
<dbReference type="PANTHER" id="PTHR34989:SF1">
    <property type="entry name" value="PROTEIN HDED"/>
    <property type="match status" value="1"/>
</dbReference>
<dbReference type="AlphaFoldDB" id="W9EIF1"/>
<organism evidence="2 3">
    <name type="scientific">Fructilactobacillus florum 8D</name>
    <dbReference type="NCBI Taxonomy" id="1221538"/>
    <lineage>
        <taxon>Bacteria</taxon>
        <taxon>Bacillati</taxon>
        <taxon>Bacillota</taxon>
        <taxon>Bacilli</taxon>
        <taxon>Lactobacillales</taxon>
        <taxon>Lactobacillaceae</taxon>
        <taxon>Fructilactobacillus</taxon>
    </lineage>
</organism>
<reference evidence="2 3" key="1">
    <citation type="submission" date="2012-08" db="EMBL/GenBank/DDBJ databases">
        <title>Genome sequencing of Lactobacillus florum 8D.</title>
        <authorList>
            <person name="Kim E.B."/>
            <person name="Marco M.L."/>
        </authorList>
    </citation>
    <scope>NUCLEOTIDE SEQUENCE [LARGE SCALE GENOMIC DNA]</scope>
    <source>
        <strain evidence="2 3">8D</strain>
    </source>
</reference>
<keyword evidence="1" id="KW-0472">Membrane</keyword>
<name>W9EIF1_9LACO</name>
<keyword evidence="3" id="KW-1185">Reference proteome</keyword>
<evidence type="ECO:0000313" key="3">
    <source>
        <dbReference type="Proteomes" id="UP000019474"/>
    </source>
</evidence>
<dbReference type="InterPro" id="IPR052712">
    <property type="entry name" value="Acid_resist_chaperone_HdeD"/>
</dbReference>
<feature type="transmembrane region" description="Helical" evidence="1">
    <location>
        <begin position="68"/>
        <end position="87"/>
    </location>
</feature>
<dbReference type="GO" id="GO:0005886">
    <property type="term" value="C:plasma membrane"/>
    <property type="evidence" value="ECO:0007669"/>
    <property type="project" value="TreeGrafter"/>
</dbReference>
<dbReference type="PATRIC" id="fig|1221538.3.peg.12"/>
<feature type="transmembrane region" description="Helical" evidence="1">
    <location>
        <begin position="128"/>
        <end position="146"/>
    </location>
</feature>
<dbReference type="PANTHER" id="PTHR34989">
    <property type="entry name" value="PROTEIN HDED"/>
    <property type="match status" value="1"/>
</dbReference>
<accession>W9EIF1</accession>
<comment type="caution">
    <text evidence="2">The sequence shown here is derived from an EMBL/GenBank/DDBJ whole genome shotgun (WGS) entry which is preliminary data.</text>
</comment>
<feature type="transmembrane region" description="Helical" evidence="1">
    <location>
        <begin position="12"/>
        <end position="29"/>
    </location>
</feature>
<sequence>MLAKQTKKIDHWSLLAGIGIIIVGFYIFINPLASLRLLTIFIGTLVLGMGVYHLLLNHQVARDNHQNRGWLIFNAILDILIGSLLILSNGFSFYLVALLFSVWFISNTISVLKKIISVNLHSNQPFNAVLLIGALLGIGVGILFLINPLVANLAAVISIVCYCLVAGVKFIIHAFKKGL</sequence>
<evidence type="ECO:0000256" key="1">
    <source>
        <dbReference type="SAM" id="Phobius"/>
    </source>
</evidence>
<protein>
    <submittedName>
        <fullName evidence="2">Membrane protein, putative</fullName>
    </submittedName>
</protein>
<dbReference type="InterPro" id="IPR005325">
    <property type="entry name" value="DUF308_memb"/>
</dbReference>
<dbReference type="Pfam" id="PF03729">
    <property type="entry name" value="DUF308"/>
    <property type="match status" value="2"/>
</dbReference>